<name>A0A226E4V2_FOLCA</name>
<feature type="region of interest" description="Disordered" evidence="1">
    <location>
        <begin position="1"/>
        <end position="32"/>
    </location>
</feature>
<sequence>MSDTKVNGSTHEGESEAPQAPPPAELPPPSPEEIITPDVVDNIIKGYNTDCELVDFSAKLGTKVGDNYMSIMYAVEINLKNRKTGEADTLNVMVKTMPKNPMRQQMINESGAFIKESKIYEDVIPRMVAFQKEKGLKDDELFLGWPQCFTTFNDGTSDYLGMEDMRVQGYKMANRLAGLDVEHVQLVLKNVARYHALSFAIFRGDYDLMMETYPWLEEKMFPSEDKVQEPMKMWMKSMFSNEADVVRKEGLIKEADLMEKMIEGSIYGMLHSMLGIKTKNPVINHGDCWTNNMLFLYDDDNKPRHLKFVDFQMARCSPRSIDLGYFLHSSLPIATLNEKEEYFLKLYHDEFIRFVIRLGVEPLEYGLTWEEFMDEYKNCKFFGVVMGFMLAPILSADAADVPDMENLKEEDFGEDGAKDFMNQLMGKKSDSTKKICNLAIHHLPRCPQMMNK</sequence>
<dbReference type="InterPro" id="IPR015897">
    <property type="entry name" value="CHK_kinase-like"/>
</dbReference>
<gene>
    <name evidence="3" type="ORF">Fcan01_12022</name>
</gene>
<dbReference type="SUPFAM" id="SSF56112">
    <property type="entry name" value="Protein kinase-like (PK-like)"/>
    <property type="match status" value="1"/>
</dbReference>
<dbReference type="Proteomes" id="UP000198287">
    <property type="component" value="Unassembled WGS sequence"/>
</dbReference>
<reference evidence="3 4" key="1">
    <citation type="submission" date="2015-12" db="EMBL/GenBank/DDBJ databases">
        <title>The genome of Folsomia candida.</title>
        <authorList>
            <person name="Faddeeva A."/>
            <person name="Derks M.F."/>
            <person name="Anvar Y."/>
            <person name="Smit S."/>
            <person name="Van Straalen N."/>
            <person name="Roelofs D."/>
        </authorList>
    </citation>
    <scope>NUCLEOTIDE SEQUENCE [LARGE SCALE GENOMIC DNA]</scope>
    <source>
        <strain evidence="3 4">VU population</strain>
        <tissue evidence="3">Whole body</tissue>
    </source>
</reference>
<proteinExistence type="predicted"/>
<organism evidence="3 4">
    <name type="scientific">Folsomia candida</name>
    <name type="common">Springtail</name>
    <dbReference type="NCBI Taxonomy" id="158441"/>
    <lineage>
        <taxon>Eukaryota</taxon>
        <taxon>Metazoa</taxon>
        <taxon>Ecdysozoa</taxon>
        <taxon>Arthropoda</taxon>
        <taxon>Hexapoda</taxon>
        <taxon>Collembola</taxon>
        <taxon>Entomobryomorpha</taxon>
        <taxon>Isotomoidea</taxon>
        <taxon>Isotomidae</taxon>
        <taxon>Proisotominae</taxon>
        <taxon>Folsomia</taxon>
    </lineage>
</organism>
<accession>A0A226E4V2</accession>
<comment type="caution">
    <text evidence="3">The sequence shown here is derived from an EMBL/GenBank/DDBJ whole genome shotgun (WGS) entry which is preliminary data.</text>
</comment>
<feature type="domain" description="CHK kinase-like" evidence="2">
    <location>
        <begin position="160"/>
        <end position="357"/>
    </location>
</feature>
<evidence type="ECO:0000256" key="1">
    <source>
        <dbReference type="SAM" id="MobiDB-lite"/>
    </source>
</evidence>
<dbReference type="OMA" id="MYAVEIN"/>
<dbReference type="AlphaFoldDB" id="A0A226E4V2"/>
<dbReference type="PANTHER" id="PTHR11012">
    <property type="entry name" value="PROTEIN KINASE-LIKE DOMAIN-CONTAINING"/>
    <property type="match status" value="1"/>
</dbReference>
<dbReference type="EMBL" id="LNIX01000006">
    <property type="protein sequence ID" value="OXA52469.1"/>
    <property type="molecule type" value="Genomic_DNA"/>
</dbReference>
<feature type="compositionally biased region" description="Pro residues" evidence="1">
    <location>
        <begin position="19"/>
        <end position="31"/>
    </location>
</feature>
<dbReference type="Pfam" id="PF02958">
    <property type="entry name" value="EcKL"/>
    <property type="match status" value="1"/>
</dbReference>
<dbReference type="InterPro" id="IPR011009">
    <property type="entry name" value="Kinase-like_dom_sf"/>
</dbReference>
<evidence type="ECO:0000313" key="4">
    <source>
        <dbReference type="Proteomes" id="UP000198287"/>
    </source>
</evidence>
<evidence type="ECO:0000313" key="3">
    <source>
        <dbReference type="EMBL" id="OXA52469.1"/>
    </source>
</evidence>
<keyword evidence="4" id="KW-1185">Reference proteome</keyword>
<dbReference type="OrthoDB" id="8250698at2759"/>
<protein>
    <recommendedName>
        <fullName evidence="2">CHK kinase-like domain-containing protein</fullName>
    </recommendedName>
</protein>
<dbReference type="InterPro" id="IPR004119">
    <property type="entry name" value="EcKL"/>
</dbReference>
<dbReference type="PANTHER" id="PTHR11012:SF30">
    <property type="entry name" value="PROTEIN KINASE-LIKE DOMAIN-CONTAINING"/>
    <property type="match status" value="1"/>
</dbReference>
<dbReference type="Gene3D" id="3.90.1200.10">
    <property type="match status" value="1"/>
</dbReference>
<feature type="compositionally biased region" description="Polar residues" evidence="1">
    <location>
        <begin position="1"/>
        <end position="10"/>
    </location>
</feature>
<dbReference type="SMART" id="SM00587">
    <property type="entry name" value="CHK"/>
    <property type="match status" value="1"/>
</dbReference>
<evidence type="ECO:0000259" key="2">
    <source>
        <dbReference type="SMART" id="SM00587"/>
    </source>
</evidence>